<evidence type="ECO:0000256" key="1">
    <source>
        <dbReference type="SAM" id="MobiDB-lite"/>
    </source>
</evidence>
<keyword evidence="4" id="KW-1185">Reference proteome</keyword>
<feature type="region of interest" description="Disordered" evidence="1">
    <location>
        <begin position="31"/>
        <end position="51"/>
    </location>
</feature>
<evidence type="ECO:0000313" key="4">
    <source>
        <dbReference type="Proteomes" id="UP000026915"/>
    </source>
</evidence>
<dbReference type="InParanoid" id="A0A061EWY7"/>
<dbReference type="Gene3D" id="6.10.140.2220">
    <property type="match status" value="1"/>
</dbReference>
<feature type="compositionally biased region" description="Low complexity" evidence="1">
    <location>
        <begin position="31"/>
        <end position="43"/>
    </location>
</feature>
<feature type="domain" description="SET" evidence="2">
    <location>
        <begin position="51"/>
        <end position="303"/>
    </location>
</feature>
<organism evidence="3 4">
    <name type="scientific">Theobroma cacao</name>
    <name type="common">Cacao</name>
    <name type="synonym">Cocoa</name>
    <dbReference type="NCBI Taxonomy" id="3641"/>
    <lineage>
        <taxon>Eukaryota</taxon>
        <taxon>Viridiplantae</taxon>
        <taxon>Streptophyta</taxon>
        <taxon>Embryophyta</taxon>
        <taxon>Tracheophyta</taxon>
        <taxon>Spermatophyta</taxon>
        <taxon>Magnoliopsida</taxon>
        <taxon>eudicotyledons</taxon>
        <taxon>Gunneridae</taxon>
        <taxon>Pentapetalae</taxon>
        <taxon>rosids</taxon>
        <taxon>malvids</taxon>
        <taxon>Malvales</taxon>
        <taxon>Malvaceae</taxon>
        <taxon>Byttnerioideae</taxon>
        <taxon>Theobroma</taxon>
    </lineage>
</organism>
<dbReference type="SMART" id="SM00317">
    <property type="entry name" value="SET"/>
    <property type="match status" value="1"/>
</dbReference>
<dbReference type="AlphaFoldDB" id="A0A061EWY7"/>
<gene>
    <name evidence="3" type="ORF">TCM_025022</name>
</gene>
<dbReference type="Gene3D" id="1.10.220.160">
    <property type="match status" value="1"/>
</dbReference>
<dbReference type="SUPFAM" id="SSF82199">
    <property type="entry name" value="SET domain"/>
    <property type="match status" value="1"/>
</dbReference>
<evidence type="ECO:0000313" key="3">
    <source>
        <dbReference type="EMBL" id="EOY09605.1"/>
    </source>
</evidence>
<dbReference type="PROSITE" id="PS50280">
    <property type="entry name" value="SET"/>
    <property type="match status" value="1"/>
</dbReference>
<protein>
    <submittedName>
        <fullName evidence="3">SET domain protein 38 isoform 2</fullName>
    </submittedName>
</protein>
<dbReference type="FunCoup" id="A0A061EWY7">
    <property type="interactions" value="62"/>
</dbReference>
<accession>A0A061EWY7</accession>
<dbReference type="Pfam" id="PF00856">
    <property type="entry name" value="SET"/>
    <property type="match status" value="1"/>
</dbReference>
<dbReference type="InterPro" id="IPR050869">
    <property type="entry name" value="H3K4_H4K5_MeTrfase"/>
</dbReference>
<evidence type="ECO:0000259" key="2">
    <source>
        <dbReference type="PROSITE" id="PS50280"/>
    </source>
</evidence>
<dbReference type="Gramene" id="EOY09605">
    <property type="protein sequence ID" value="EOY09605"/>
    <property type="gene ID" value="TCM_025022"/>
</dbReference>
<dbReference type="STRING" id="3641.A0A061EWY7"/>
<dbReference type="OMA" id="YIDASMN"/>
<dbReference type="EMBL" id="CM001883">
    <property type="protein sequence ID" value="EOY09605.1"/>
    <property type="molecule type" value="Genomic_DNA"/>
</dbReference>
<proteinExistence type="predicted"/>
<dbReference type="PANTHER" id="PTHR12197:SF298">
    <property type="entry name" value="HISTONE-LYSINE N-METHYLTRANSFERASE ATXR4"/>
    <property type="match status" value="1"/>
</dbReference>
<name>A0A061EWY7_THECC</name>
<dbReference type="InterPro" id="IPR046341">
    <property type="entry name" value="SET_dom_sf"/>
</dbReference>
<dbReference type="Gene3D" id="2.170.270.10">
    <property type="entry name" value="SET domain"/>
    <property type="match status" value="1"/>
</dbReference>
<dbReference type="PANTHER" id="PTHR12197">
    <property type="entry name" value="HISTONE-LYSINE N-METHYLTRANSFERASE SMYD"/>
    <property type="match status" value="1"/>
</dbReference>
<dbReference type="GO" id="GO:0005634">
    <property type="term" value="C:nucleus"/>
    <property type="evidence" value="ECO:0000318"/>
    <property type="project" value="GO_Central"/>
</dbReference>
<dbReference type="eggNOG" id="KOG2084">
    <property type="taxonomic scope" value="Eukaryota"/>
</dbReference>
<dbReference type="CDD" id="cd20071">
    <property type="entry name" value="SET_SMYD"/>
    <property type="match status" value="1"/>
</dbReference>
<dbReference type="InterPro" id="IPR001214">
    <property type="entry name" value="SET_dom"/>
</dbReference>
<reference evidence="3 4" key="1">
    <citation type="journal article" date="2013" name="Genome Biol.">
        <title>The genome sequence of the most widely cultivated cacao type and its use to identify candidate genes regulating pod color.</title>
        <authorList>
            <person name="Motamayor J.C."/>
            <person name="Mockaitis K."/>
            <person name="Schmutz J."/>
            <person name="Haiminen N."/>
            <person name="Iii D.L."/>
            <person name="Cornejo O."/>
            <person name="Findley S.D."/>
            <person name="Zheng P."/>
            <person name="Utro F."/>
            <person name="Royaert S."/>
            <person name="Saski C."/>
            <person name="Jenkins J."/>
            <person name="Podicheti R."/>
            <person name="Zhao M."/>
            <person name="Scheffler B.E."/>
            <person name="Stack J.C."/>
            <person name="Feltus F.A."/>
            <person name="Mustiga G.M."/>
            <person name="Amores F."/>
            <person name="Phillips W."/>
            <person name="Marelli J.P."/>
            <person name="May G.D."/>
            <person name="Shapiro H."/>
            <person name="Ma J."/>
            <person name="Bustamante C.D."/>
            <person name="Schnell R.J."/>
            <person name="Main D."/>
            <person name="Gilbert D."/>
            <person name="Parida L."/>
            <person name="Kuhn D.N."/>
        </authorList>
    </citation>
    <scope>NUCLEOTIDE SEQUENCE [LARGE SCALE GENOMIC DNA]</scope>
    <source>
        <strain evidence="4">cv. Matina 1-6</strain>
    </source>
</reference>
<sequence length="333" mass="36805">MSPVGLSCYSRWLSRFKTIYSQSTVVSFSSTATTTAPPNENETPLSRPAPPPIRVALTESAGRGVFATRRIGAGDTIHSAKPLVSHPSLAAINTVCYFCLKKIQTFSGSQRQGVSLCCEKCKESSKVFYDVEKRADWLDFDDYCRTEGMKYPLLVKRLACMVISGAAQANIVDILQPASLTQEMILKMEEGFCLLQCAFSKANIRKEHTSFLTKQWYTAVLARIRINAFRIDLAGGVYEDLLSLAAASVEAESAVGNAIYMLPSFYNHDCDPNTHIIWIENADAKLKALHDIEEGEELRICYIDASLSCDARQSILSQGFGFKCNCLSCKRLG</sequence>
<dbReference type="Proteomes" id="UP000026915">
    <property type="component" value="Chromosome 5"/>
</dbReference>